<evidence type="ECO:0000313" key="2">
    <source>
        <dbReference type="Proteomes" id="UP000221961"/>
    </source>
</evidence>
<name>A0A291RF21_9NOCA</name>
<proteinExistence type="predicted"/>
<dbReference type="GeneID" id="88357133"/>
<gene>
    <name evidence="1" type="ORF">CRH09_06770</name>
</gene>
<dbReference type="RefSeq" id="WP_098693176.1">
    <property type="nucleotide sequence ID" value="NZ_CP023778.1"/>
</dbReference>
<evidence type="ECO:0000313" key="1">
    <source>
        <dbReference type="EMBL" id="ATL65957.1"/>
    </source>
</evidence>
<accession>A0A291RF21</accession>
<dbReference type="EMBL" id="CP023778">
    <property type="protein sequence ID" value="ATL65957.1"/>
    <property type="molecule type" value="Genomic_DNA"/>
</dbReference>
<dbReference type="Pfam" id="PF09957">
    <property type="entry name" value="VapB_antitoxin"/>
    <property type="match status" value="1"/>
</dbReference>
<protein>
    <recommendedName>
        <fullName evidence="3">Type II toxin-antitoxin system VapB family antitoxin</fullName>
    </recommendedName>
</protein>
<dbReference type="KEGG" id="ntp:CRH09_06770"/>
<dbReference type="AlphaFoldDB" id="A0A291RF21"/>
<sequence length="75" mass="8635">MTVTQIDLDDEALRQTMVLSGVRTKKDAVNLALRYYADQQERAAQVARHFDRAQKWGAVDHADKLHRAEKAARER</sequence>
<dbReference type="Proteomes" id="UP000221961">
    <property type="component" value="Chromosome"/>
</dbReference>
<reference evidence="1 2" key="1">
    <citation type="submission" date="2017-10" db="EMBL/GenBank/DDBJ databases">
        <title>Comparative genomics between pathogenic Norcardia.</title>
        <authorList>
            <person name="Zeng L."/>
        </authorList>
    </citation>
    <scope>NUCLEOTIDE SEQUENCE [LARGE SCALE GENOMIC DNA]</scope>
    <source>
        <strain evidence="1 2">NC_YFY_NT001</strain>
    </source>
</reference>
<evidence type="ECO:0008006" key="3">
    <source>
        <dbReference type="Google" id="ProtNLM"/>
    </source>
</evidence>
<organism evidence="1 2">
    <name type="scientific">Nocardia terpenica</name>
    <dbReference type="NCBI Taxonomy" id="455432"/>
    <lineage>
        <taxon>Bacteria</taxon>
        <taxon>Bacillati</taxon>
        <taxon>Actinomycetota</taxon>
        <taxon>Actinomycetes</taxon>
        <taxon>Mycobacteriales</taxon>
        <taxon>Nocardiaceae</taxon>
        <taxon>Nocardia</taxon>
    </lineage>
</organism>
<dbReference type="InterPro" id="IPR019239">
    <property type="entry name" value="VapB_antitoxin"/>
</dbReference>